<evidence type="ECO:0000256" key="1">
    <source>
        <dbReference type="ARBA" id="ARBA00008760"/>
    </source>
</evidence>
<dbReference type="GO" id="GO:0006412">
    <property type="term" value="P:translation"/>
    <property type="evidence" value="ECO:0007669"/>
    <property type="project" value="UniProtKB-UniRule"/>
</dbReference>
<dbReference type="Gene3D" id="2.30.170.40">
    <property type="entry name" value="Ribosomal protein L28/L24"/>
    <property type="match status" value="1"/>
</dbReference>
<reference evidence="6" key="1">
    <citation type="journal article" date="2023" name="Gut Microbes">
        <title>Characterization of Bifidobacterium kashiwanohense that utilizes both milk- and plant-derived oligosaccharides.</title>
        <authorList>
            <person name="Orihara K."/>
            <person name="Yahagi K."/>
            <person name="Saito Y."/>
            <person name="Watanabe Y."/>
            <person name="Sasai T."/>
            <person name="Hara T."/>
            <person name="Tsukuda N."/>
            <person name="Oki K."/>
            <person name="Fujimoto J."/>
            <person name="Matsuki T."/>
        </authorList>
    </citation>
    <scope>NUCLEOTIDE SEQUENCE</scope>
    <source>
        <strain evidence="6">YIT 13057</strain>
    </source>
</reference>
<organism evidence="6 7">
    <name type="scientific">Bifidobacterium catenulatum subsp. kashiwanohense</name>
    <dbReference type="NCBI Taxonomy" id="630129"/>
    <lineage>
        <taxon>Bacteria</taxon>
        <taxon>Bacillati</taxon>
        <taxon>Actinomycetota</taxon>
        <taxon>Actinomycetes</taxon>
        <taxon>Bifidobacteriales</taxon>
        <taxon>Bifidobacteriaceae</taxon>
        <taxon>Bifidobacterium</taxon>
    </lineage>
</organism>
<reference evidence="6" key="2">
    <citation type="submission" date="2023-04" db="EMBL/GenBank/DDBJ databases">
        <authorList>
            <person name="Orihara K."/>
        </authorList>
    </citation>
    <scope>NUCLEOTIDE SEQUENCE</scope>
    <source>
        <strain evidence="6">YIT 13057</strain>
    </source>
</reference>
<evidence type="ECO:0000256" key="2">
    <source>
        <dbReference type="ARBA" id="ARBA00022980"/>
    </source>
</evidence>
<evidence type="ECO:0000256" key="3">
    <source>
        <dbReference type="ARBA" id="ARBA00023274"/>
    </source>
</evidence>
<dbReference type="Proteomes" id="UP001157379">
    <property type="component" value="Unassembled WGS sequence"/>
</dbReference>
<keyword evidence="2 5" id="KW-0689">Ribosomal protein</keyword>
<evidence type="ECO:0000313" key="6">
    <source>
        <dbReference type="EMBL" id="MDH7899210.1"/>
    </source>
</evidence>
<dbReference type="GO" id="GO:0005840">
    <property type="term" value="C:ribosome"/>
    <property type="evidence" value="ECO:0007669"/>
    <property type="project" value="UniProtKB-KW"/>
</dbReference>
<dbReference type="GO" id="GO:0003735">
    <property type="term" value="F:structural constituent of ribosome"/>
    <property type="evidence" value="ECO:0007669"/>
    <property type="project" value="InterPro"/>
</dbReference>
<evidence type="ECO:0000256" key="4">
    <source>
        <dbReference type="ARBA" id="ARBA00035174"/>
    </source>
</evidence>
<dbReference type="FunFam" id="2.30.170.40:FF:000001">
    <property type="entry name" value="50S ribosomal protein L28"/>
    <property type="match status" value="1"/>
</dbReference>
<dbReference type="InterPro" id="IPR026569">
    <property type="entry name" value="Ribosomal_bL28"/>
</dbReference>
<keyword evidence="3 5" id="KW-0687">Ribonucleoprotein</keyword>
<accession>A0AAJ1P9K7</accession>
<dbReference type="GO" id="GO:1990904">
    <property type="term" value="C:ribonucleoprotein complex"/>
    <property type="evidence" value="ECO:0007669"/>
    <property type="project" value="UniProtKB-KW"/>
</dbReference>
<dbReference type="HAMAP" id="MF_00373">
    <property type="entry name" value="Ribosomal_bL28"/>
    <property type="match status" value="1"/>
</dbReference>
<dbReference type="RefSeq" id="WP_033501354.1">
    <property type="nucleotide sequence ID" value="NZ_CP169559.1"/>
</dbReference>
<dbReference type="SUPFAM" id="SSF143800">
    <property type="entry name" value="L28p-like"/>
    <property type="match status" value="1"/>
</dbReference>
<dbReference type="NCBIfam" id="TIGR00009">
    <property type="entry name" value="L28"/>
    <property type="match status" value="1"/>
</dbReference>
<comment type="similarity">
    <text evidence="1 5">Belongs to the bacterial ribosomal protein bL28 family.</text>
</comment>
<protein>
    <recommendedName>
        <fullName evidence="4 5">Large ribosomal subunit protein bL28</fullName>
    </recommendedName>
</protein>
<dbReference type="Pfam" id="PF00830">
    <property type="entry name" value="Ribosomal_L28"/>
    <property type="match status" value="1"/>
</dbReference>
<evidence type="ECO:0000256" key="5">
    <source>
        <dbReference type="HAMAP-Rule" id="MF_00373"/>
    </source>
</evidence>
<dbReference type="InterPro" id="IPR034704">
    <property type="entry name" value="Ribosomal_bL28/bL31-like_sf"/>
</dbReference>
<comment type="caution">
    <text evidence="6">The sequence shown here is derived from an EMBL/GenBank/DDBJ whole genome shotgun (WGS) entry which is preliminary data.</text>
</comment>
<dbReference type="PANTHER" id="PTHR13528:SF2">
    <property type="entry name" value="LARGE RIBOSOMAL SUBUNIT PROTEIN BL28M"/>
    <property type="match status" value="1"/>
</dbReference>
<name>A0AAJ1P9K7_9BIFI</name>
<dbReference type="InterPro" id="IPR037147">
    <property type="entry name" value="Ribosomal_bL28_sf"/>
</dbReference>
<dbReference type="PANTHER" id="PTHR13528">
    <property type="entry name" value="39S RIBOSOMAL PROTEIN L28, MITOCHONDRIAL"/>
    <property type="match status" value="1"/>
</dbReference>
<gene>
    <name evidence="5 6" type="primary">rpmB</name>
    <name evidence="6" type="ORF">OB936_03125</name>
</gene>
<evidence type="ECO:0000313" key="7">
    <source>
        <dbReference type="Proteomes" id="UP001157379"/>
    </source>
</evidence>
<dbReference type="EMBL" id="JAOPMD010000006">
    <property type="protein sequence ID" value="MDH7899210.1"/>
    <property type="molecule type" value="Genomic_DNA"/>
</dbReference>
<sequence>MTKHCQILGTRAGYGNSVSHSHRKTRRRFEPNLQKKRYYVPSLGRTITLTVTPRGMKTIDRIGIDSAVARLIAAGEIKA</sequence>
<dbReference type="InterPro" id="IPR001383">
    <property type="entry name" value="Ribosomal_bL28_bact-type"/>
</dbReference>
<dbReference type="AlphaFoldDB" id="A0AAJ1P9K7"/>
<proteinExistence type="inferred from homology"/>